<keyword evidence="6 10" id="KW-0449">Lipoprotein</keyword>
<keyword evidence="11" id="KW-1185">Reference proteome</keyword>
<evidence type="ECO:0000256" key="4">
    <source>
        <dbReference type="ARBA" id="ARBA00023139"/>
    </source>
</evidence>
<keyword evidence="2" id="KW-0732">Signal</keyword>
<keyword evidence="5" id="KW-0998">Cell outer membrane</keyword>
<evidence type="ECO:0000256" key="6">
    <source>
        <dbReference type="ARBA" id="ARBA00023288"/>
    </source>
</evidence>
<evidence type="ECO:0000256" key="8">
    <source>
        <dbReference type="ARBA" id="ARBA00049730"/>
    </source>
</evidence>
<keyword evidence="4" id="KW-0564">Palmitate</keyword>
<organism evidence="10 11">
    <name type="scientific">Enterobacillus tribolii</name>
    <dbReference type="NCBI Taxonomy" id="1487935"/>
    <lineage>
        <taxon>Bacteria</taxon>
        <taxon>Pseudomonadati</taxon>
        <taxon>Pseudomonadota</taxon>
        <taxon>Gammaproteobacteria</taxon>
        <taxon>Enterobacterales</taxon>
        <taxon>Hafniaceae</taxon>
        <taxon>Enterobacillus</taxon>
    </lineage>
</organism>
<proteinExistence type="inferred from homology"/>
<comment type="subcellular location">
    <subcellularLocation>
        <location evidence="1">Cell outer membrane</location>
        <topology evidence="1">Lipid-anchor</topology>
    </subcellularLocation>
</comment>
<dbReference type="Proteomes" id="UP000254848">
    <property type="component" value="Unassembled WGS sequence"/>
</dbReference>
<dbReference type="PROSITE" id="PS51257">
    <property type="entry name" value="PROKAR_LIPOPROTEIN"/>
    <property type="match status" value="1"/>
</dbReference>
<dbReference type="Pfam" id="PF13627">
    <property type="entry name" value="LptM_cons"/>
    <property type="match status" value="1"/>
</dbReference>
<name>A0A370QAS3_9GAMM</name>
<evidence type="ECO:0000313" key="11">
    <source>
        <dbReference type="Proteomes" id="UP000254848"/>
    </source>
</evidence>
<protein>
    <recommendedName>
        <fullName evidence="8">LPS-assembly lipoprotein LptM</fullName>
    </recommendedName>
</protein>
<reference evidence="10 11" key="1">
    <citation type="submission" date="2018-07" db="EMBL/GenBank/DDBJ databases">
        <title>Genomic Encyclopedia of Type Strains, Phase IV (KMG-IV): sequencing the most valuable type-strain genomes for metagenomic binning, comparative biology and taxonomic classification.</title>
        <authorList>
            <person name="Goeker M."/>
        </authorList>
    </citation>
    <scope>NUCLEOTIDE SEQUENCE [LARGE SCALE GENOMIC DNA]</scope>
    <source>
        <strain evidence="10 11">DSM 103736</strain>
    </source>
</reference>
<evidence type="ECO:0000256" key="5">
    <source>
        <dbReference type="ARBA" id="ARBA00023237"/>
    </source>
</evidence>
<evidence type="ECO:0000256" key="1">
    <source>
        <dbReference type="ARBA" id="ARBA00004459"/>
    </source>
</evidence>
<dbReference type="InterPro" id="IPR032831">
    <property type="entry name" value="LptM_cons"/>
</dbReference>
<evidence type="ECO:0000313" key="10">
    <source>
        <dbReference type="EMBL" id="RDK85120.1"/>
    </source>
</evidence>
<evidence type="ECO:0000256" key="7">
    <source>
        <dbReference type="ARBA" id="ARBA00049647"/>
    </source>
</evidence>
<feature type="compositionally biased region" description="Polar residues" evidence="9">
    <location>
        <begin position="37"/>
        <end position="56"/>
    </location>
</feature>
<dbReference type="AlphaFoldDB" id="A0A370QAS3"/>
<dbReference type="OrthoDB" id="7066359at2"/>
<evidence type="ECO:0000256" key="9">
    <source>
        <dbReference type="SAM" id="MobiDB-lite"/>
    </source>
</evidence>
<keyword evidence="3" id="KW-0472">Membrane</keyword>
<evidence type="ECO:0000256" key="2">
    <source>
        <dbReference type="ARBA" id="ARBA00022729"/>
    </source>
</evidence>
<gene>
    <name evidence="10" type="ORF">C8D90_11246</name>
</gene>
<comment type="similarity">
    <text evidence="7">Belongs to the LptM family.</text>
</comment>
<dbReference type="EMBL" id="QRAP01000012">
    <property type="protein sequence ID" value="RDK85120.1"/>
    <property type="molecule type" value="Genomic_DNA"/>
</dbReference>
<accession>A0A370QAS3</accession>
<evidence type="ECO:0000256" key="3">
    <source>
        <dbReference type="ARBA" id="ARBA00023136"/>
    </source>
</evidence>
<dbReference type="RefSeq" id="WP_115460115.1">
    <property type="nucleotide sequence ID" value="NZ_QRAP01000012.1"/>
</dbReference>
<comment type="caution">
    <text evidence="10">The sequence shown here is derived from an EMBL/GenBank/DDBJ whole genome shotgun (WGS) entry which is preliminary data.</text>
</comment>
<dbReference type="NCBIfam" id="NF047847">
    <property type="entry name" value="SS_mature_LptM"/>
    <property type="match status" value="1"/>
</dbReference>
<dbReference type="GO" id="GO:0009279">
    <property type="term" value="C:cell outer membrane"/>
    <property type="evidence" value="ECO:0007669"/>
    <property type="project" value="UniProtKB-SubCell"/>
</dbReference>
<feature type="region of interest" description="Disordered" evidence="9">
    <location>
        <begin position="29"/>
        <end position="62"/>
    </location>
</feature>
<sequence>MKKQIRLAMLAVSLFGLAGCGLKGPLYYPPENKPETKQVQTAPQDQTPQTNAQTSGEPVVGQ</sequence>